<dbReference type="EMBL" id="QXGE01000160">
    <property type="protein sequence ID" value="KAE9322101.1"/>
    <property type="molecule type" value="Genomic_DNA"/>
</dbReference>
<evidence type="ECO:0000256" key="1">
    <source>
        <dbReference type="SAM" id="SignalP"/>
    </source>
</evidence>
<evidence type="ECO:0000313" key="9">
    <source>
        <dbReference type="EMBL" id="KAE9244376.1"/>
    </source>
</evidence>
<dbReference type="EMBL" id="QXGB01000366">
    <property type="protein sequence ID" value="KAE9217717.1"/>
    <property type="molecule type" value="Genomic_DNA"/>
</dbReference>
<dbReference type="Proteomes" id="UP000460718">
    <property type="component" value="Unassembled WGS sequence"/>
</dbReference>
<dbReference type="EMBL" id="QXFY01000379">
    <property type="protein sequence ID" value="KAE9346144.1"/>
    <property type="molecule type" value="Genomic_DNA"/>
</dbReference>
<name>A0A6A3FAZ2_9STRA</name>
<dbReference type="EMBL" id="QXGD01000295">
    <property type="protein sequence ID" value="KAE9244376.1"/>
    <property type="molecule type" value="Genomic_DNA"/>
</dbReference>
<evidence type="ECO:0000313" key="21">
    <source>
        <dbReference type="Proteomes" id="UP000488956"/>
    </source>
</evidence>
<dbReference type="EMBL" id="QXFW01000167">
    <property type="protein sequence ID" value="KAE9022209.1"/>
    <property type="molecule type" value="Genomic_DNA"/>
</dbReference>
<evidence type="ECO:0000313" key="14">
    <source>
        <dbReference type="Proteomes" id="UP000437068"/>
    </source>
</evidence>
<reference evidence="12 13" key="1">
    <citation type="submission" date="2018-08" db="EMBL/GenBank/DDBJ databases">
        <title>Genomic investigation of the strawberry pathogen Phytophthora fragariae indicates pathogenicity is determined by transcriptional variation in three key races.</title>
        <authorList>
            <person name="Adams T.M."/>
            <person name="Armitage A.D."/>
            <person name="Sobczyk M.K."/>
            <person name="Bates H.J."/>
            <person name="Dunwell J.M."/>
            <person name="Nellist C.F."/>
            <person name="Harrison R.J."/>
        </authorList>
    </citation>
    <scope>NUCLEOTIDE SEQUENCE [LARGE SCALE GENOMIC DNA]</scope>
    <source>
        <strain evidence="10 14">A4</strain>
        <strain evidence="9 15">BC-1</strain>
        <strain evidence="8 19">BC-23</strain>
        <strain evidence="7 13">NOV-27</strain>
        <strain evidence="6 16">NOV-5</strain>
        <strain evidence="5 17">NOV-71</strain>
        <strain evidence="11 20">NOV-77</strain>
        <strain evidence="2 12">NOV-9</strain>
        <strain evidence="4 21">ONT-3</strain>
        <strain evidence="3 18">SCRP245</strain>
    </source>
</reference>
<evidence type="ECO:0000313" key="8">
    <source>
        <dbReference type="EMBL" id="KAE9230753.1"/>
    </source>
</evidence>
<evidence type="ECO:0000313" key="10">
    <source>
        <dbReference type="EMBL" id="KAE9322101.1"/>
    </source>
</evidence>
<gene>
    <name evidence="10" type="ORF">PF001_g4582</name>
    <name evidence="9" type="ORF">PF002_g7804</name>
    <name evidence="8" type="ORF">PF004_g10399</name>
    <name evidence="7" type="ORF">PF005_g8553</name>
    <name evidence="6" type="ORF">PF006_g5926</name>
    <name evidence="5" type="ORF">PF007_g7062</name>
    <name evidence="11" type="ORF">PF008_g8425</name>
    <name evidence="2" type="ORF">PF009_g7593</name>
    <name evidence="4" type="ORF">PF010_g10519</name>
    <name evidence="3" type="ORF">PF011_g4572</name>
</gene>
<dbReference type="EMBL" id="QXGF01000295">
    <property type="protein sequence ID" value="KAE8942659.1"/>
    <property type="molecule type" value="Genomic_DNA"/>
</dbReference>
<protein>
    <submittedName>
        <fullName evidence="2">Uncharacterized protein</fullName>
    </submittedName>
</protein>
<dbReference type="Proteomes" id="UP000488956">
    <property type="component" value="Unassembled WGS sequence"/>
</dbReference>
<feature type="signal peptide" evidence="1">
    <location>
        <begin position="1"/>
        <end position="18"/>
    </location>
</feature>
<evidence type="ECO:0000313" key="19">
    <source>
        <dbReference type="Proteomes" id="UP000476176"/>
    </source>
</evidence>
<dbReference type="Proteomes" id="UP000476176">
    <property type="component" value="Unassembled WGS sequence"/>
</dbReference>
<evidence type="ECO:0000313" key="13">
    <source>
        <dbReference type="Proteomes" id="UP000433483"/>
    </source>
</evidence>
<comment type="caution">
    <text evidence="2">The sequence shown here is derived from an EMBL/GenBank/DDBJ whole genome shotgun (WGS) entry which is preliminary data.</text>
</comment>
<dbReference type="Proteomes" id="UP000440732">
    <property type="component" value="Unassembled WGS sequence"/>
</dbReference>
<evidence type="ECO:0000313" key="12">
    <source>
        <dbReference type="Proteomes" id="UP000429523"/>
    </source>
</evidence>
<evidence type="ECO:0000313" key="16">
    <source>
        <dbReference type="Proteomes" id="UP000440732"/>
    </source>
</evidence>
<dbReference type="Proteomes" id="UP000429523">
    <property type="component" value="Unassembled WGS sequence"/>
</dbReference>
<keyword evidence="13" id="KW-1185">Reference proteome</keyword>
<evidence type="ECO:0000313" key="11">
    <source>
        <dbReference type="EMBL" id="KAE9346144.1"/>
    </source>
</evidence>
<dbReference type="EMBL" id="QXFZ01000276">
    <property type="protein sequence ID" value="KAE9123427.1"/>
    <property type="molecule type" value="Genomic_DNA"/>
</dbReference>
<dbReference type="EMBL" id="QXGA01000230">
    <property type="protein sequence ID" value="KAE9149608.1"/>
    <property type="molecule type" value="Genomic_DNA"/>
</dbReference>
<dbReference type="Proteomes" id="UP000437068">
    <property type="component" value="Unassembled WGS sequence"/>
</dbReference>
<dbReference type="Proteomes" id="UP000441208">
    <property type="component" value="Unassembled WGS sequence"/>
</dbReference>
<dbReference type="Proteomes" id="UP000433483">
    <property type="component" value="Unassembled WGS sequence"/>
</dbReference>
<feature type="chain" id="PRO_5036163792" evidence="1">
    <location>
        <begin position="19"/>
        <end position="58"/>
    </location>
</feature>
<dbReference type="Proteomes" id="UP000486351">
    <property type="component" value="Unassembled WGS sequence"/>
</dbReference>
<evidence type="ECO:0000313" key="2">
    <source>
        <dbReference type="EMBL" id="KAE8942659.1"/>
    </source>
</evidence>
<evidence type="ECO:0000313" key="20">
    <source>
        <dbReference type="Proteomes" id="UP000486351"/>
    </source>
</evidence>
<keyword evidence="1" id="KW-0732">Signal</keyword>
<organism evidence="2 12">
    <name type="scientific">Phytophthora fragariae</name>
    <dbReference type="NCBI Taxonomy" id="53985"/>
    <lineage>
        <taxon>Eukaryota</taxon>
        <taxon>Sar</taxon>
        <taxon>Stramenopiles</taxon>
        <taxon>Oomycota</taxon>
        <taxon>Peronosporomycetes</taxon>
        <taxon>Peronosporales</taxon>
        <taxon>Peronosporaceae</taxon>
        <taxon>Phytophthora</taxon>
    </lineage>
</organism>
<evidence type="ECO:0000313" key="4">
    <source>
        <dbReference type="EMBL" id="KAE9112242.1"/>
    </source>
</evidence>
<dbReference type="Proteomes" id="UP000440367">
    <property type="component" value="Unassembled WGS sequence"/>
</dbReference>
<proteinExistence type="predicted"/>
<evidence type="ECO:0000313" key="3">
    <source>
        <dbReference type="EMBL" id="KAE9022209.1"/>
    </source>
</evidence>
<dbReference type="EMBL" id="QXFX01000534">
    <property type="protein sequence ID" value="KAE9112242.1"/>
    <property type="molecule type" value="Genomic_DNA"/>
</dbReference>
<dbReference type="AlphaFoldDB" id="A0A6A3FAZ2"/>
<accession>A0A6A3FAZ2</accession>
<evidence type="ECO:0000313" key="17">
    <source>
        <dbReference type="Proteomes" id="UP000441208"/>
    </source>
</evidence>
<evidence type="ECO:0000313" key="7">
    <source>
        <dbReference type="EMBL" id="KAE9217717.1"/>
    </source>
</evidence>
<evidence type="ECO:0000313" key="18">
    <source>
        <dbReference type="Proteomes" id="UP000460718"/>
    </source>
</evidence>
<evidence type="ECO:0000313" key="5">
    <source>
        <dbReference type="EMBL" id="KAE9123427.1"/>
    </source>
</evidence>
<evidence type="ECO:0000313" key="6">
    <source>
        <dbReference type="EMBL" id="KAE9149608.1"/>
    </source>
</evidence>
<sequence>MCACNIFSLVRLLLCTGAVELLRRLRNFDSILPYALMCVRAIGYKCCHHTSATILTRE</sequence>
<evidence type="ECO:0000313" key="15">
    <source>
        <dbReference type="Proteomes" id="UP000440367"/>
    </source>
</evidence>
<dbReference type="EMBL" id="QXGC01000539">
    <property type="protein sequence ID" value="KAE9230753.1"/>
    <property type="molecule type" value="Genomic_DNA"/>
</dbReference>